<dbReference type="Pfam" id="PF01965">
    <property type="entry name" value="DJ-1_PfpI"/>
    <property type="match status" value="1"/>
</dbReference>
<name>A0ABU1U4S5_9BACL</name>
<reference evidence="2 3" key="1">
    <citation type="submission" date="2023-07" db="EMBL/GenBank/DDBJ databases">
        <title>Sorghum-associated microbial communities from plants grown in Nebraska, USA.</title>
        <authorList>
            <person name="Schachtman D."/>
        </authorList>
    </citation>
    <scope>NUCLEOTIDE SEQUENCE [LARGE SCALE GENOMIC DNA]</scope>
    <source>
        <strain evidence="2 3">BE211</strain>
    </source>
</reference>
<dbReference type="RefSeq" id="WP_310261389.1">
    <property type="nucleotide sequence ID" value="NZ_JAVDWA010000007.1"/>
</dbReference>
<evidence type="ECO:0000313" key="2">
    <source>
        <dbReference type="EMBL" id="MDR7074448.1"/>
    </source>
</evidence>
<keyword evidence="3" id="KW-1185">Reference proteome</keyword>
<proteinExistence type="predicted"/>
<comment type="caution">
    <text evidence="2">The sequence shown here is derived from an EMBL/GenBank/DDBJ whole genome shotgun (WGS) entry which is preliminary data.</text>
</comment>
<dbReference type="PANTHER" id="PTHR48094:SF12">
    <property type="entry name" value="PARKINSON DISEASE PROTEIN 7 HOMOLOG"/>
    <property type="match status" value="1"/>
</dbReference>
<organism evidence="2 3">
    <name type="scientific">Fictibacillus barbaricus</name>
    <dbReference type="NCBI Taxonomy" id="182136"/>
    <lineage>
        <taxon>Bacteria</taxon>
        <taxon>Bacillati</taxon>
        <taxon>Bacillota</taxon>
        <taxon>Bacilli</taxon>
        <taxon>Bacillales</taxon>
        <taxon>Fictibacillaceae</taxon>
        <taxon>Fictibacillus</taxon>
    </lineage>
</organism>
<dbReference type="InterPro" id="IPR002818">
    <property type="entry name" value="DJ-1/PfpI"/>
</dbReference>
<accession>A0ABU1U4S5</accession>
<dbReference type="Proteomes" id="UP001258181">
    <property type="component" value="Unassembled WGS sequence"/>
</dbReference>
<evidence type="ECO:0000259" key="1">
    <source>
        <dbReference type="Pfam" id="PF01965"/>
    </source>
</evidence>
<dbReference type="PANTHER" id="PTHR48094">
    <property type="entry name" value="PROTEIN/NUCLEIC ACID DEGLYCASE DJ-1-RELATED"/>
    <property type="match status" value="1"/>
</dbReference>
<dbReference type="EMBL" id="JAVDWA010000007">
    <property type="protein sequence ID" value="MDR7074448.1"/>
    <property type="molecule type" value="Genomic_DNA"/>
</dbReference>
<dbReference type="Gene3D" id="3.40.50.880">
    <property type="match status" value="1"/>
</dbReference>
<sequence length="189" mass="21144">MKKVLMFVYDSFAEFEISILITCLNGSDYQLVTCSDKPAGYTVSSAGRMNVMADLTLDEVNPDDYCALIIPGGRPFTLFNNQKAISMVRSFFDQNILICAICGGPGLLGAAGISEHIQYTASLTRNDKEYVNVMNWENKRKEILVVDQNVVTATGSNYIQFAEEVLRQLNIVPETEENPLQYFKEPSLF</sequence>
<dbReference type="SUPFAM" id="SSF52317">
    <property type="entry name" value="Class I glutamine amidotransferase-like"/>
    <property type="match status" value="1"/>
</dbReference>
<evidence type="ECO:0000313" key="3">
    <source>
        <dbReference type="Proteomes" id="UP001258181"/>
    </source>
</evidence>
<protein>
    <submittedName>
        <fullName evidence="2">4-methyl-5(B-hydroxyethyl)-thiazole monophosphate biosynthesis</fullName>
    </submittedName>
</protein>
<feature type="domain" description="DJ-1/PfpI" evidence="1">
    <location>
        <begin position="2"/>
        <end position="168"/>
    </location>
</feature>
<gene>
    <name evidence="2" type="ORF">J2X07_003444</name>
</gene>
<dbReference type="InterPro" id="IPR029062">
    <property type="entry name" value="Class_I_gatase-like"/>
</dbReference>
<dbReference type="InterPro" id="IPR050325">
    <property type="entry name" value="Prot/Nucl_acid_deglycase"/>
</dbReference>